<dbReference type="Pfam" id="PF00512">
    <property type="entry name" value="HisKA"/>
    <property type="match status" value="1"/>
</dbReference>
<dbReference type="PROSITE" id="PS50109">
    <property type="entry name" value="HIS_KIN"/>
    <property type="match status" value="1"/>
</dbReference>
<dbReference type="SUPFAM" id="SSF55874">
    <property type="entry name" value="ATPase domain of HSP90 chaperone/DNA topoisomerase II/histidine kinase"/>
    <property type="match status" value="1"/>
</dbReference>
<comment type="subcellular location">
    <subcellularLocation>
        <location evidence="2">Cell membrane</location>
    </subcellularLocation>
</comment>
<dbReference type="InterPro" id="IPR036890">
    <property type="entry name" value="HATPase_C_sf"/>
</dbReference>
<evidence type="ECO:0000256" key="7">
    <source>
        <dbReference type="ARBA" id="ARBA00022692"/>
    </source>
</evidence>
<keyword evidence="7 14" id="KW-0812">Transmembrane</keyword>
<dbReference type="Gene3D" id="1.10.287.130">
    <property type="match status" value="1"/>
</dbReference>
<dbReference type="InterPro" id="IPR003594">
    <property type="entry name" value="HATPase_dom"/>
</dbReference>
<proteinExistence type="predicted"/>
<keyword evidence="5" id="KW-0597">Phosphoprotein</keyword>
<dbReference type="InterPro" id="IPR036097">
    <property type="entry name" value="HisK_dim/P_sf"/>
</dbReference>
<comment type="catalytic activity">
    <reaction evidence="1">
        <text>ATP + protein L-histidine = ADP + protein N-phospho-L-histidine.</text>
        <dbReference type="EC" id="2.7.13.3"/>
    </reaction>
</comment>
<keyword evidence="9 17" id="KW-0418">Kinase</keyword>
<dbReference type="InterPro" id="IPR005467">
    <property type="entry name" value="His_kinase_dom"/>
</dbReference>
<dbReference type="CDD" id="cd06225">
    <property type="entry name" value="HAMP"/>
    <property type="match status" value="1"/>
</dbReference>
<evidence type="ECO:0000256" key="4">
    <source>
        <dbReference type="ARBA" id="ARBA00022475"/>
    </source>
</evidence>
<evidence type="ECO:0000259" key="16">
    <source>
        <dbReference type="PROSITE" id="PS50885"/>
    </source>
</evidence>
<evidence type="ECO:0000256" key="1">
    <source>
        <dbReference type="ARBA" id="ARBA00000085"/>
    </source>
</evidence>
<name>A0A2H1L8T4_9MICO</name>
<dbReference type="GO" id="GO:0005524">
    <property type="term" value="F:ATP binding"/>
    <property type="evidence" value="ECO:0007669"/>
    <property type="project" value="UniProtKB-KW"/>
</dbReference>
<dbReference type="CDD" id="cd00075">
    <property type="entry name" value="HATPase"/>
    <property type="match status" value="1"/>
</dbReference>
<dbReference type="EMBL" id="FXZM01000034">
    <property type="protein sequence ID" value="SMY13306.1"/>
    <property type="molecule type" value="Genomic_DNA"/>
</dbReference>
<dbReference type="GO" id="GO:0000155">
    <property type="term" value="F:phosphorelay sensor kinase activity"/>
    <property type="evidence" value="ECO:0007669"/>
    <property type="project" value="InterPro"/>
</dbReference>
<organism evidence="17 18">
    <name type="scientific">Brevibacterium jeotgali</name>
    <dbReference type="NCBI Taxonomy" id="1262550"/>
    <lineage>
        <taxon>Bacteria</taxon>
        <taxon>Bacillati</taxon>
        <taxon>Actinomycetota</taxon>
        <taxon>Actinomycetes</taxon>
        <taxon>Micrococcales</taxon>
        <taxon>Brevibacteriaceae</taxon>
        <taxon>Brevibacterium</taxon>
    </lineage>
</organism>
<dbReference type="PROSITE" id="PS50885">
    <property type="entry name" value="HAMP"/>
    <property type="match status" value="1"/>
</dbReference>
<dbReference type="CDD" id="cd00082">
    <property type="entry name" value="HisKA"/>
    <property type="match status" value="1"/>
</dbReference>
<dbReference type="PROSITE" id="PS51257">
    <property type="entry name" value="PROKAR_LIPOPROTEIN"/>
    <property type="match status" value="1"/>
</dbReference>
<dbReference type="Gene3D" id="6.10.340.10">
    <property type="match status" value="1"/>
</dbReference>
<feature type="domain" description="HAMP" evidence="16">
    <location>
        <begin position="88"/>
        <end position="141"/>
    </location>
</feature>
<evidence type="ECO:0000256" key="8">
    <source>
        <dbReference type="ARBA" id="ARBA00022741"/>
    </source>
</evidence>
<evidence type="ECO:0000256" key="9">
    <source>
        <dbReference type="ARBA" id="ARBA00022777"/>
    </source>
</evidence>
<dbReference type="RefSeq" id="WP_101590185.1">
    <property type="nucleotide sequence ID" value="NZ_FXZM01000034.1"/>
</dbReference>
<dbReference type="PRINTS" id="PR00344">
    <property type="entry name" value="BCTRLSENSOR"/>
</dbReference>
<dbReference type="PANTHER" id="PTHR45436:SF5">
    <property type="entry name" value="SENSOR HISTIDINE KINASE TRCS"/>
    <property type="match status" value="1"/>
</dbReference>
<feature type="transmembrane region" description="Helical" evidence="14">
    <location>
        <begin position="63"/>
        <end position="87"/>
    </location>
</feature>
<evidence type="ECO:0000313" key="18">
    <source>
        <dbReference type="Proteomes" id="UP000234462"/>
    </source>
</evidence>
<dbReference type="Proteomes" id="UP000234462">
    <property type="component" value="Unassembled WGS sequence"/>
</dbReference>
<dbReference type="PANTHER" id="PTHR45436">
    <property type="entry name" value="SENSOR HISTIDINE KINASE YKOH"/>
    <property type="match status" value="1"/>
</dbReference>
<reference evidence="18" key="1">
    <citation type="submission" date="2017-03" db="EMBL/GenBank/DDBJ databases">
        <authorList>
            <person name="Monnet C."/>
        </authorList>
    </citation>
    <scope>NUCLEOTIDE SEQUENCE [LARGE SCALE GENOMIC DNA]</scope>
    <source>
        <strain evidence="18">SJ5-8</strain>
    </source>
</reference>
<keyword evidence="6" id="KW-0808">Transferase</keyword>
<evidence type="ECO:0000256" key="14">
    <source>
        <dbReference type="SAM" id="Phobius"/>
    </source>
</evidence>
<keyword evidence="10" id="KW-0067">ATP-binding</keyword>
<evidence type="ECO:0000256" key="5">
    <source>
        <dbReference type="ARBA" id="ARBA00022553"/>
    </source>
</evidence>
<dbReference type="Pfam" id="PF00672">
    <property type="entry name" value="HAMP"/>
    <property type="match status" value="1"/>
</dbReference>
<evidence type="ECO:0000313" key="17">
    <source>
        <dbReference type="EMBL" id="SMY13306.1"/>
    </source>
</evidence>
<sequence length="373" mass="39796">MRRRGLAFRLLVAHVLVVAVSLLVAAAVACLAGPPLFQEHLLMTGREITDPERFHIQQAYQDAGLITLAVALATALVCAVAASFWIARRLRTRLGYLTEAAEGVAVGSYNVRVPTTGAGTEIAVLAQAFNSMADRLAHTEETRRRMLSDLAHEMSTPVSVLGVYVEGLQDGVAEWDDTTSAVLVEQLARLTRLVEDIDDVSRAEEGRIQLETTDVPVSELIQAAKEAAGESFTAKGVRLQADTQASSTASVTVDSQRIGQVLGNLLSNALRHTPVGGGVTIGARMHDGNAISIDVCDTGEGLTDEQLDHVFERFYRSDTARDRDHGGSGVGLTISRAFAEAHGGTLTASSAGLGHGSVFTITLPRRMTTDQQR</sequence>
<evidence type="ECO:0000256" key="13">
    <source>
        <dbReference type="ARBA" id="ARBA00023136"/>
    </source>
</evidence>
<keyword evidence="11 14" id="KW-1133">Transmembrane helix</keyword>
<evidence type="ECO:0000256" key="6">
    <source>
        <dbReference type="ARBA" id="ARBA00022679"/>
    </source>
</evidence>
<dbReference type="AlphaFoldDB" id="A0A2H1L8T4"/>
<dbReference type="InterPro" id="IPR003660">
    <property type="entry name" value="HAMP_dom"/>
</dbReference>
<keyword evidence="13 14" id="KW-0472">Membrane</keyword>
<evidence type="ECO:0000256" key="11">
    <source>
        <dbReference type="ARBA" id="ARBA00022989"/>
    </source>
</evidence>
<dbReference type="GO" id="GO:0005886">
    <property type="term" value="C:plasma membrane"/>
    <property type="evidence" value="ECO:0007669"/>
    <property type="project" value="UniProtKB-SubCell"/>
</dbReference>
<dbReference type="InterPro" id="IPR050428">
    <property type="entry name" value="TCS_sensor_his_kinase"/>
</dbReference>
<dbReference type="FunFam" id="3.30.565.10:FF:000023">
    <property type="entry name" value="PAS domain-containing sensor histidine kinase"/>
    <property type="match status" value="1"/>
</dbReference>
<feature type="domain" description="Histidine kinase" evidence="15">
    <location>
        <begin position="149"/>
        <end position="367"/>
    </location>
</feature>
<evidence type="ECO:0000259" key="15">
    <source>
        <dbReference type="PROSITE" id="PS50109"/>
    </source>
</evidence>
<keyword evidence="8" id="KW-0547">Nucleotide-binding</keyword>
<gene>
    <name evidence="17" type="ORF">BJEO58_02922</name>
</gene>
<dbReference type="SUPFAM" id="SSF47384">
    <property type="entry name" value="Homodimeric domain of signal transducing histidine kinase"/>
    <property type="match status" value="1"/>
</dbReference>
<dbReference type="Gene3D" id="3.30.565.10">
    <property type="entry name" value="Histidine kinase-like ATPase, C-terminal domain"/>
    <property type="match status" value="1"/>
</dbReference>
<evidence type="ECO:0000256" key="3">
    <source>
        <dbReference type="ARBA" id="ARBA00012438"/>
    </source>
</evidence>
<evidence type="ECO:0000256" key="12">
    <source>
        <dbReference type="ARBA" id="ARBA00023012"/>
    </source>
</evidence>
<dbReference type="Pfam" id="PF02518">
    <property type="entry name" value="HATPase_c"/>
    <property type="match status" value="1"/>
</dbReference>
<protein>
    <recommendedName>
        <fullName evidence="3">histidine kinase</fullName>
        <ecNumber evidence="3">2.7.13.3</ecNumber>
    </recommendedName>
</protein>
<dbReference type="SUPFAM" id="SSF158472">
    <property type="entry name" value="HAMP domain-like"/>
    <property type="match status" value="1"/>
</dbReference>
<dbReference type="InterPro" id="IPR003661">
    <property type="entry name" value="HisK_dim/P_dom"/>
</dbReference>
<keyword evidence="4" id="KW-1003">Cell membrane</keyword>
<dbReference type="InterPro" id="IPR004358">
    <property type="entry name" value="Sig_transdc_His_kin-like_C"/>
</dbReference>
<dbReference type="EC" id="2.7.13.3" evidence="3"/>
<accession>A0A2H1L8T4</accession>
<keyword evidence="12" id="KW-0902">Two-component regulatory system</keyword>
<evidence type="ECO:0000256" key="10">
    <source>
        <dbReference type="ARBA" id="ARBA00022840"/>
    </source>
</evidence>
<evidence type="ECO:0000256" key="2">
    <source>
        <dbReference type="ARBA" id="ARBA00004236"/>
    </source>
</evidence>
<dbReference type="SMART" id="SM00387">
    <property type="entry name" value="HATPase_c"/>
    <property type="match status" value="1"/>
</dbReference>
<dbReference type="OrthoDB" id="9786919at2"/>
<dbReference type="SMART" id="SM00304">
    <property type="entry name" value="HAMP"/>
    <property type="match status" value="1"/>
</dbReference>
<keyword evidence="18" id="KW-1185">Reference proteome</keyword>
<dbReference type="SMART" id="SM00388">
    <property type="entry name" value="HisKA"/>
    <property type="match status" value="1"/>
</dbReference>